<dbReference type="FunFam" id="1.50.10.130:FF:000001">
    <property type="entry name" value="Isoprene synthase, chloroplastic"/>
    <property type="match status" value="1"/>
</dbReference>
<evidence type="ECO:0000256" key="4">
    <source>
        <dbReference type="ARBA" id="ARBA00038405"/>
    </source>
</evidence>
<dbReference type="Pfam" id="PF01397">
    <property type="entry name" value="Terpene_synth"/>
    <property type="match status" value="1"/>
</dbReference>
<dbReference type="GO" id="GO:0010333">
    <property type="term" value="F:terpene synthase activity"/>
    <property type="evidence" value="ECO:0007669"/>
    <property type="project" value="InterPro"/>
</dbReference>
<dbReference type="InterPro" id="IPR001906">
    <property type="entry name" value="Terpene_synth_N"/>
</dbReference>
<dbReference type="AlphaFoldDB" id="A0AA39T2M5"/>
<dbReference type="PANTHER" id="PTHR31225">
    <property type="entry name" value="OS04G0344100 PROTEIN-RELATED"/>
    <property type="match status" value="1"/>
</dbReference>
<dbReference type="Pfam" id="PF03936">
    <property type="entry name" value="Terpene_synth_C"/>
    <property type="match status" value="1"/>
</dbReference>
<evidence type="ECO:0000256" key="1">
    <source>
        <dbReference type="ARBA" id="ARBA00022723"/>
    </source>
</evidence>
<evidence type="ECO:0000256" key="3">
    <source>
        <dbReference type="ARBA" id="ARBA00023239"/>
    </source>
</evidence>
<feature type="domain" description="Terpene synthase metal-binding" evidence="6">
    <location>
        <begin position="276"/>
        <end position="392"/>
    </location>
</feature>
<dbReference type="InterPro" id="IPR008930">
    <property type="entry name" value="Terpenoid_cyclase/PrenylTrfase"/>
</dbReference>
<evidence type="ECO:0000259" key="5">
    <source>
        <dbReference type="Pfam" id="PF01397"/>
    </source>
</evidence>
<dbReference type="InterPro" id="IPR005630">
    <property type="entry name" value="Terpene_synthase_metal-bd"/>
</dbReference>
<feature type="domain" description="Terpene synthase N-terminal" evidence="5">
    <location>
        <begin position="37"/>
        <end position="219"/>
    </location>
</feature>
<dbReference type="Gene3D" id="1.10.600.10">
    <property type="entry name" value="Farnesyl Diphosphate Synthase"/>
    <property type="match status" value="1"/>
</dbReference>
<dbReference type="Gene3D" id="1.50.10.130">
    <property type="entry name" value="Terpene synthase, N-terminal domain"/>
    <property type="match status" value="1"/>
</dbReference>
<reference evidence="7" key="2">
    <citation type="submission" date="2023-06" db="EMBL/GenBank/DDBJ databases">
        <authorList>
            <person name="Swenson N.G."/>
            <person name="Wegrzyn J.L."/>
            <person name="Mcevoy S.L."/>
        </authorList>
    </citation>
    <scope>NUCLEOTIDE SEQUENCE</scope>
    <source>
        <strain evidence="7">NS2018</strain>
        <tissue evidence="7">Leaf</tissue>
    </source>
</reference>
<evidence type="ECO:0000313" key="8">
    <source>
        <dbReference type="Proteomes" id="UP001168877"/>
    </source>
</evidence>
<name>A0AA39T2M5_ACESA</name>
<dbReference type="EMBL" id="JAUESC010000003">
    <property type="protein sequence ID" value="KAK0600782.1"/>
    <property type="molecule type" value="Genomic_DNA"/>
</dbReference>
<comment type="caution">
    <text evidence="7">The sequence shown here is derived from an EMBL/GenBank/DDBJ whole genome shotgun (WGS) entry which is preliminary data.</text>
</comment>
<dbReference type="CDD" id="cd00684">
    <property type="entry name" value="Terpene_cyclase_plant_C1"/>
    <property type="match status" value="1"/>
</dbReference>
<dbReference type="Proteomes" id="UP001168877">
    <property type="component" value="Unassembled WGS sequence"/>
</dbReference>
<accession>A0AA39T2M5</accession>
<dbReference type="InterPro" id="IPR050148">
    <property type="entry name" value="Terpene_synthase-like"/>
</dbReference>
<sequence>MEQQPSLSFTKISESLEAKTSQQVLPRPPPNIPSNLWKDTHDTFISNGDPDRILEFDQTYGRQIEELKDEVKEMLVVAANDPVEKINLINLLCRLGVSYHFQAEIELQLNHIFESQHNLGCDNDYDLYTTSVLFRVLRQHGYKMSCGNFNKFKDIDGKFNEILTNDTKGMLSLYEASHLRLHGEEILEEGLAFSKAHLIKSLADEKSSPHLAEQIINALELPLQKSIPRLEARKFISFYEQEESRSDTLLLFAKLDFNWLQLLHQQELSHISSWWKDLDLPSKLPYVRDRVIEAYFWAVMIYFEPYYSRARLMLTKMTMLLTVVDDTNDSYGTPEELQLLIDAIHRWDISALDDLPDYMKIVYSTLLNNFDEISNGLTEKERSYRVSYTKDKVEEEEHPVDIQWINSFLCLKSPKSQVCSEAISEKEDFQTGRPAVGVEPTLSIVQVGKIADFKFESRGSRGLIGRNRSVRDARVFVVEGVLEKGKRKWVSKKVKRKLLPILFKSGKLNLEKRRGNDRVGRGCVRNLEDSSSSSSEVEANKKVFLDSLSMRGECSKKADTCPISGSIGLSKLSRPKKVSFITNDTDAQLGKDGLEICVDLGLVEVCSAEMGSIKRSKSDSFGLDKVVNDDINLEAQFVKESGVGALVGSEYSEKEDSNKSAALEVRDSEEEMVNATVPIEKEGACIERDKEEEMMNVTVSFEKEKAGIEFLREEALVQASKAAEKMREVIPMVDDMVGLSSKKGRRNVNSISKHRMVTRFSKHHCSDSDPVEAEVAKVLEIGAAIGFDFSGIEKEVAEVIAVREKEDDARFEAM</sequence>
<keyword evidence="8" id="KW-1185">Reference proteome</keyword>
<evidence type="ECO:0000259" key="6">
    <source>
        <dbReference type="Pfam" id="PF03936"/>
    </source>
</evidence>
<dbReference type="PANTHER" id="PTHR31225:SF93">
    <property type="entry name" value="ALPHA-HUMULENE_(-)-(E)-BETA-CARYOPHYLLENE SYNTHASE"/>
    <property type="match status" value="1"/>
</dbReference>
<keyword evidence="3" id="KW-0456">Lyase</keyword>
<evidence type="ECO:0000256" key="2">
    <source>
        <dbReference type="ARBA" id="ARBA00022842"/>
    </source>
</evidence>
<keyword evidence="2" id="KW-0460">Magnesium</keyword>
<proteinExistence type="inferred from homology"/>
<dbReference type="InterPro" id="IPR036965">
    <property type="entry name" value="Terpene_synth_N_sf"/>
</dbReference>
<gene>
    <name evidence="7" type="ORF">LWI29_018357</name>
</gene>
<dbReference type="SUPFAM" id="SSF48239">
    <property type="entry name" value="Terpenoid cyclases/Protein prenyltransferases"/>
    <property type="match status" value="1"/>
</dbReference>
<dbReference type="InterPro" id="IPR008949">
    <property type="entry name" value="Isoprenoid_synthase_dom_sf"/>
</dbReference>
<evidence type="ECO:0000313" key="7">
    <source>
        <dbReference type="EMBL" id="KAK0600782.1"/>
    </source>
</evidence>
<keyword evidence="1" id="KW-0479">Metal-binding</keyword>
<organism evidence="7 8">
    <name type="scientific">Acer saccharum</name>
    <name type="common">Sugar maple</name>
    <dbReference type="NCBI Taxonomy" id="4024"/>
    <lineage>
        <taxon>Eukaryota</taxon>
        <taxon>Viridiplantae</taxon>
        <taxon>Streptophyta</taxon>
        <taxon>Embryophyta</taxon>
        <taxon>Tracheophyta</taxon>
        <taxon>Spermatophyta</taxon>
        <taxon>Magnoliopsida</taxon>
        <taxon>eudicotyledons</taxon>
        <taxon>Gunneridae</taxon>
        <taxon>Pentapetalae</taxon>
        <taxon>rosids</taxon>
        <taxon>malvids</taxon>
        <taxon>Sapindales</taxon>
        <taxon>Sapindaceae</taxon>
        <taxon>Hippocastanoideae</taxon>
        <taxon>Acereae</taxon>
        <taxon>Acer</taxon>
    </lineage>
</organism>
<dbReference type="GO" id="GO:0000287">
    <property type="term" value="F:magnesium ion binding"/>
    <property type="evidence" value="ECO:0007669"/>
    <property type="project" value="InterPro"/>
</dbReference>
<dbReference type="SUPFAM" id="SSF48576">
    <property type="entry name" value="Terpenoid synthases"/>
    <property type="match status" value="1"/>
</dbReference>
<dbReference type="GO" id="GO:0016102">
    <property type="term" value="P:diterpenoid biosynthetic process"/>
    <property type="evidence" value="ECO:0007669"/>
    <property type="project" value="InterPro"/>
</dbReference>
<comment type="similarity">
    <text evidence="4">Belongs to the terpene synthase family. Tpsa subfamily.</text>
</comment>
<dbReference type="InterPro" id="IPR044814">
    <property type="entry name" value="Terpene_cyclase_plant_C1"/>
</dbReference>
<protein>
    <submittedName>
        <fullName evidence="7">Uncharacterized protein</fullName>
    </submittedName>
</protein>
<reference evidence="7" key="1">
    <citation type="journal article" date="2022" name="Plant J.">
        <title>Strategies of tolerance reflected in two North American maple genomes.</title>
        <authorList>
            <person name="McEvoy S.L."/>
            <person name="Sezen U.U."/>
            <person name="Trouern-Trend A."/>
            <person name="McMahon S.M."/>
            <person name="Schaberg P.G."/>
            <person name="Yang J."/>
            <person name="Wegrzyn J.L."/>
            <person name="Swenson N.G."/>
        </authorList>
    </citation>
    <scope>NUCLEOTIDE SEQUENCE</scope>
    <source>
        <strain evidence="7">NS2018</strain>
    </source>
</reference>